<dbReference type="STRING" id="1423777.FD46_GL000375"/>
<keyword evidence="2" id="KW-0547">Nucleotide-binding</keyword>
<dbReference type="FunFam" id="3.40.50.300:FF:000042">
    <property type="entry name" value="Maltose/maltodextrin ABC transporter, ATP-binding protein"/>
    <property type="match status" value="1"/>
</dbReference>
<dbReference type="EMBL" id="AZEH01000020">
    <property type="protein sequence ID" value="KRL05630.1"/>
    <property type="molecule type" value="Genomic_DNA"/>
</dbReference>
<gene>
    <name evidence="5" type="ORF">FD46_GL000375</name>
</gene>
<dbReference type="Gene3D" id="2.40.50.100">
    <property type="match status" value="1"/>
</dbReference>
<evidence type="ECO:0000256" key="3">
    <source>
        <dbReference type="ARBA" id="ARBA00022840"/>
    </source>
</evidence>
<dbReference type="RefSeq" id="WP_057895375.1">
    <property type="nucleotide sequence ID" value="NZ_AZEH01000020.1"/>
</dbReference>
<name>A0A0R1MC07_9LACO</name>
<dbReference type="InterPro" id="IPR040582">
    <property type="entry name" value="OB_MalK-like"/>
</dbReference>
<dbReference type="InterPro" id="IPR003439">
    <property type="entry name" value="ABC_transporter-like_ATP-bd"/>
</dbReference>
<dbReference type="InterPro" id="IPR008995">
    <property type="entry name" value="Mo/tungstate-bd_C_term_dom"/>
</dbReference>
<dbReference type="SMART" id="SM00382">
    <property type="entry name" value="AAA"/>
    <property type="match status" value="1"/>
</dbReference>
<dbReference type="InterPro" id="IPR047641">
    <property type="entry name" value="ABC_transpr_MalK/UgpC-like"/>
</dbReference>
<feature type="domain" description="ABC transporter" evidence="4">
    <location>
        <begin position="4"/>
        <end position="236"/>
    </location>
</feature>
<dbReference type="PROSITE" id="PS50893">
    <property type="entry name" value="ABC_TRANSPORTER_2"/>
    <property type="match status" value="1"/>
</dbReference>
<dbReference type="InterPro" id="IPR015855">
    <property type="entry name" value="ABC_transpr_MalK-like"/>
</dbReference>
<evidence type="ECO:0000259" key="4">
    <source>
        <dbReference type="PROSITE" id="PS50893"/>
    </source>
</evidence>
<accession>A0A0R1MC07</accession>
<dbReference type="SUPFAM" id="SSF50331">
    <property type="entry name" value="MOP-like"/>
    <property type="match status" value="1"/>
</dbReference>
<dbReference type="GO" id="GO:0008643">
    <property type="term" value="P:carbohydrate transport"/>
    <property type="evidence" value="ECO:0007669"/>
    <property type="project" value="InterPro"/>
</dbReference>
<dbReference type="GO" id="GO:0016887">
    <property type="term" value="F:ATP hydrolysis activity"/>
    <property type="evidence" value="ECO:0007669"/>
    <property type="project" value="InterPro"/>
</dbReference>
<dbReference type="CDD" id="cd03301">
    <property type="entry name" value="ABC_MalK_N"/>
    <property type="match status" value="1"/>
</dbReference>
<dbReference type="InterPro" id="IPR003593">
    <property type="entry name" value="AAA+_ATPase"/>
</dbReference>
<dbReference type="GO" id="GO:0140359">
    <property type="term" value="F:ABC-type transporter activity"/>
    <property type="evidence" value="ECO:0007669"/>
    <property type="project" value="InterPro"/>
</dbReference>
<comment type="caution">
    <text evidence="5">The sequence shown here is derived from an EMBL/GenBank/DDBJ whole genome shotgun (WGS) entry which is preliminary data.</text>
</comment>
<evidence type="ECO:0000256" key="1">
    <source>
        <dbReference type="ARBA" id="ARBA00022448"/>
    </source>
</evidence>
<dbReference type="PANTHER" id="PTHR43875">
    <property type="entry name" value="MALTODEXTRIN IMPORT ATP-BINDING PROTEIN MSMX"/>
    <property type="match status" value="1"/>
</dbReference>
<keyword evidence="3" id="KW-0067">ATP-binding</keyword>
<dbReference type="PANTHER" id="PTHR43875:SF1">
    <property type="entry name" value="OSMOPROTECTIVE COMPOUNDS UPTAKE ATP-BINDING PROTEIN GGTA"/>
    <property type="match status" value="1"/>
</dbReference>
<dbReference type="PROSITE" id="PS00211">
    <property type="entry name" value="ABC_TRANSPORTER_1"/>
    <property type="match status" value="1"/>
</dbReference>
<dbReference type="Gene3D" id="3.40.50.300">
    <property type="entry name" value="P-loop containing nucleotide triphosphate hydrolases"/>
    <property type="match status" value="1"/>
</dbReference>
<proteinExistence type="predicted"/>
<keyword evidence="6" id="KW-1185">Reference proteome</keyword>
<dbReference type="OrthoDB" id="9790614at2"/>
<organism evidence="5 6">
    <name type="scientific">Liquorilactobacillus oeni DSM 19972</name>
    <dbReference type="NCBI Taxonomy" id="1423777"/>
    <lineage>
        <taxon>Bacteria</taxon>
        <taxon>Bacillati</taxon>
        <taxon>Bacillota</taxon>
        <taxon>Bacilli</taxon>
        <taxon>Lactobacillales</taxon>
        <taxon>Lactobacillaceae</taxon>
        <taxon>Liquorilactobacillus</taxon>
    </lineage>
</organism>
<dbReference type="PATRIC" id="fig|1423777.3.peg.396"/>
<dbReference type="SUPFAM" id="SSF52540">
    <property type="entry name" value="P-loop containing nucleoside triphosphate hydrolases"/>
    <property type="match status" value="1"/>
</dbReference>
<dbReference type="InterPro" id="IPR027417">
    <property type="entry name" value="P-loop_NTPase"/>
</dbReference>
<reference evidence="5 6" key="1">
    <citation type="journal article" date="2015" name="Genome Announc.">
        <title>Expanding the biotechnology potential of lactobacilli through comparative genomics of 213 strains and associated genera.</title>
        <authorList>
            <person name="Sun Z."/>
            <person name="Harris H.M."/>
            <person name="McCann A."/>
            <person name="Guo C."/>
            <person name="Argimon S."/>
            <person name="Zhang W."/>
            <person name="Yang X."/>
            <person name="Jeffery I.B."/>
            <person name="Cooney J.C."/>
            <person name="Kagawa T.F."/>
            <person name="Liu W."/>
            <person name="Song Y."/>
            <person name="Salvetti E."/>
            <person name="Wrobel A."/>
            <person name="Rasinkangas P."/>
            <person name="Parkhill J."/>
            <person name="Rea M.C."/>
            <person name="O'Sullivan O."/>
            <person name="Ritari J."/>
            <person name="Douillard F.P."/>
            <person name="Paul Ross R."/>
            <person name="Yang R."/>
            <person name="Briner A.E."/>
            <person name="Felis G.E."/>
            <person name="de Vos W.M."/>
            <person name="Barrangou R."/>
            <person name="Klaenhammer T.R."/>
            <person name="Caufield P.W."/>
            <person name="Cui Y."/>
            <person name="Zhang H."/>
            <person name="O'Toole P.W."/>
        </authorList>
    </citation>
    <scope>NUCLEOTIDE SEQUENCE [LARGE SCALE GENOMIC DNA]</scope>
    <source>
        <strain evidence="5 6">DSM 19972</strain>
    </source>
</reference>
<keyword evidence="5" id="KW-0762">Sugar transport</keyword>
<dbReference type="GO" id="GO:0005524">
    <property type="term" value="F:ATP binding"/>
    <property type="evidence" value="ECO:0007669"/>
    <property type="project" value="UniProtKB-KW"/>
</dbReference>
<protein>
    <submittedName>
        <fullName evidence="5">ABC-type sugar transport system, ATPase component</fullName>
    </submittedName>
</protein>
<dbReference type="Proteomes" id="UP000051686">
    <property type="component" value="Unassembled WGS sequence"/>
</dbReference>
<evidence type="ECO:0000256" key="2">
    <source>
        <dbReference type="ARBA" id="ARBA00022741"/>
    </source>
</evidence>
<sequence>MSKIEIEHLYKRYDNAENDTLKDINLEIDDKEFVAIIGPSGCGKSTLLRCFSGLEEVTKGKISVDGKRFDNIPPQKRSIAMVFQDYALYPHMTVYNNMAFNLKLSKFSKSEIDSRVKEAAQKLKLTDYLARKPAQLSGGQRQRVALGRAMVRAPEVFLMDEPLSNLDAKLRVSTRQDIIELHKQLGTVTIYVTHDQAEAMAMADKILIMRDGVVQQYGKPEELYDNPRNLFVARFIGSPSMNILKGTLSNKGIFNSGGVNYDLSEFVKKEILPTDKREVVLGFRPEKVTQVKKSGDDNEGASESSAQKEGFFVLSATKNLAEYMGGHTLVYLKTKDGVNIVTQTPKRIPNDDSHKKLDLYIRNSNIYLFDAKSGLTLQDG</sequence>
<dbReference type="Pfam" id="PF00005">
    <property type="entry name" value="ABC_tran"/>
    <property type="match status" value="1"/>
</dbReference>
<evidence type="ECO:0000313" key="6">
    <source>
        <dbReference type="Proteomes" id="UP000051686"/>
    </source>
</evidence>
<dbReference type="InterPro" id="IPR017871">
    <property type="entry name" value="ABC_transporter-like_CS"/>
</dbReference>
<dbReference type="Pfam" id="PF17912">
    <property type="entry name" value="OB_MalK"/>
    <property type="match status" value="1"/>
</dbReference>
<dbReference type="GO" id="GO:0055052">
    <property type="term" value="C:ATP-binding cassette (ABC) transporter complex, substrate-binding subunit-containing"/>
    <property type="evidence" value="ECO:0007669"/>
    <property type="project" value="TreeGrafter"/>
</dbReference>
<keyword evidence="1" id="KW-0813">Transport</keyword>
<dbReference type="AlphaFoldDB" id="A0A0R1MC07"/>
<evidence type="ECO:0000313" key="5">
    <source>
        <dbReference type="EMBL" id="KRL05630.1"/>
    </source>
</evidence>